<keyword evidence="10" id="KW-1185">Reference proteome</keyword>
<dbReference type="GO" id="GO:0034038">
    <property type="term" value="F:deoxyhypusine synthase activity"/>
    <property type="evidence" value="ECO:0007669"/>
    <property type="project" value="UniProtKB-EC"/>
</dbReference>
<evidence type="ECO:0000256" key="1">
    <source>
        <dbReference type="ARBA" id="ARBA00000952"/>
    </source>
</evidence>
<dbReference type="EC" id="2.5.1.46" evidence="4"/>
<dbReference type="InterPro" id="IPR036982">
    <property type="entry name" value="Deoxyhypusine_synthase_sf"/>
</dbReference>
<evidence type="ECO:0000256" key="7">
    <source>
        <dbReference type="ARBA" id="ARBA00023256"/>
    </source>
</evidence>
<comment type="catalytic activity">
    <reaction evidence="1">
        <text>[eIF5A protein]-L-lysine + spermidine = [eIF5A protein]-deoxyhypusine + propane-1,3-diamine</text>
        <dbReference type="Rhea" id="RHEA:33299"/>
        <dbReference type="Rhea" id="RHEA-COMP:10143"/>
        <dbReference type="Rhea" id="RHEA-COMP:10144"/>
        <dbReference type="ChEBI" id="CHEBI:29969"/>
        <dbReference type="ChEBI" id="CHEBI:57484"/>
        <dbReference type="ChEBI" id="CHEBI:57834"/>
        <dbReference type="ChEBI" id="CHEBI:82657"/>
        <dbReference type="EC" id="2.5.1.46"/>
    </reaction>
</comment>
<comment type="pathway">
    <text evidence="2">Protein modification; eIF5A hypusination.</text>
</comment>
<evidence type="ECO:0000256" key="6">
    <source>
        <dbReference type="ARBA" id="ARBA00023027"/>
    </source>
</evidence>
<dbReference type="EMBL" id="JACEEZ010007436">
    <property type="protein sequence ID" value="KAG0724044.1"/>
    <property type="molecule type" value="Genomic_DNA"/>
</dbReference>
<dbReference type="FunFam" id="3.40.910.10:FF:000010">
    <property type="entry name" value="Deoxyhypusine synthase"/>
    <property type="match status" value="1"/>
</dbReference>
<reference evidence="9" key="1">
    <citation type="submission" date="2020-07" db="EMBL/GenBank/DDBJ databases">
        <title>The High-quality genome of the commercially important snow crab, Chionoecetes opilio.</title>
        <authorList>
            <person name="Jeong J.-H."/>
            <person name="Ryu S."/>
        </authorList>
    </citation>
    <scope>NUCLEOTIDE SEQUENCE</scope>
    <source>
        <strain evidence="9">MADBK_172401_WGS</strain>
        <tissue evidence="9">Digestive gland</tissue>
    </source>
</reference>
<evidence type="ECO:0000313" key="10">
    <source>
        <dbReference type="Proteomes" id="UP000770661"/>
    </source>
</evidence>
<dbReference type="Proteomes" id="UP000770661">
    <property type="component" value="Unassembled WGS sequence"/>
</dbReference>
<protein>
    <recommendedName>
        <fullName evidence="5">Deoxyhypusine synthase</fullName>
        <ecNumber evidence="4">2.5.1.46</ecNumber>
    </recommendedName>
</protein>
<evidence type="ECO:0000256" key="3">
    <source>
        <dbReference type="ARBA" id="ARBA00009892"/>
    </source>
</evidence>
<dbReference type="PANTHER" id="PTHR11703:SF0">
    <property type="entry name" value="DEOXYHYPUSINE SYNTHASE"/>
    <property type="match status" value="1"/>
</dbReference>
<keyword evidence="6" id="KW-0520">NAD</keyword>
<accession>A0A8J4YJ04</accession>
<comment type="similarity">
    <text evidence="3">Belongs to the deoxyhypusine synthase family.</text>
</comment>
<evidence type="ECO:0000256" key="4">
    <source>
        <dbReference type="ARBA" id="ARBA00012683"/>
    </source>
</evidence>
<comment type="function">
    <text evidence="8">Catalyzes the NAD-dependent oxidative cleavage of spermidine and the subsequent transfer of the butylamine moiety of spermidine to the epsilon-amino group of a critical lysine residue of the eIF-5A precursor protein to form the intermediate deoxyhypusine residue. This is the first step of the post-translational modification of that lysine into an unusual amino acid residue named hypusine. Hypusination is unique to mature eIF-5A factor and is essential for its function.</text>
</comment>
<dbReference type="PANTHER" id="PTHR11703">
    <property type="entry name" value="DEOXYHYPUSINE SYNTHASE"/>
    <property type="match status" value="1"/>
</dbReference>
<dbReference type="OrthoDB" id="294378at2759"/>
<organism evidence="9 10">
    <name type="scientific">Chionoecetes opilio</name>
    <name type="common">Atlantic snow crab</name>
    <name type="synonym">Cancer opilio</name>
    <dbReference type="NCBI Taxonomy" id="41210"/>
    <lineage>
        <taxon>Eukaryota</taxon>
        <taxon>Metazoa</taxon>
        <taxon>Ecdysozoa</taxon>
        <taxon>Arthropoda</taxon>
        <taxon>Crustacea</taxon>
        <taxon>Multicrustacea</taxon>
        <taxon>Malacostraca</taxon>
        <taxon>Eumalacostraca</taxon>
        <taxon>Eucarida</taxon>
        <taxon>Decapoda</taxon>
        <taxon>Pleocyemata</taxon>
        <taxon>Brachyura</taxon>
        <taxon>Eubrachyura</taxon>
        <taxon>Majoidea</taxon>
        <taxon>Majidae</taxon>
        <taxon>Chionoecetes</taxon>
    </lineage>
</organism>
<evidence type="ECO:0000256" key="8">
    <source>
        <dbReference type="ARBA" id="ARBA00056884"/>
    </source>
</evidence>
<evidence type="ECO:0000256" key="2">
    <source>
        <dbReference type="ARBA" id="ARBA00005041"/>
    </source>
</evidence>
<dbReference type="SUPFAM" id="SSF52467">
    <property type="entry name" value="DHS-like NAD/FAD-binding domain"/>
    <property type="match status" value="1"/>
</dbReference>
<dbReference type="Gene3D" id="3.40.910.10">
    <property type="entry name" value="Deoxyhypusine synthase"/>
    <property type="match status" value="1"/>
</dbReference>
<dbReference type="AlphaFoldDB" id="A0A8J4YJ04"/>
<dbReference type="InterPro" id="IPR029035">
    <property type="entry name" value="DHS-like_NAD/FAD-binding_dom"/>
</dbReference>
<keyword evidence="7" id="KW-0386">Hypusine biosynthesis</keyword>
<dbReference type="GO" id="GO:0005737">
    <property type="term" value="C:cytoplasm"/>
    <property type="evidence" value="ECO:0007669"/>
    <property type="project" value="TreeGrafter"/>
</dbReference>
<sequence>MNLPSRDYVLSRATRTQMGPGKTQHGMLVRMQRWSPTGKELRLKGINRIGNLLVPNNNYCKFEDWVMPILDTMLQEQREEGTNWTPSKIIKRLGSEMDDPTSIAYWASRNNIPVFSPALTDGSLGDMMYFHGIKSPGLVVDINEAAAGSSIMMAEISSSFLVLYVGLRGPLEESYDPW</sequence>
<name>A0A8J4YJ04_CHIOP</name>
<proteinExistence type="inferred from homology"/>
<dbReference type="InterPro" id="IPR002773">
    <property type="entry name" value="Deoxyhypusine_synthase"/>
</dbReference>
<dbReference type="Pfam" id="PF01916">
    <property type="entry name" value="DS"/>
    <property type="match status" value="1"/>
</dbReference>
<evidence type="ECO:0000256" key="5">
    <source>
        <dbReference type="ARBA" id="ARBA00020607"/>
    </source>
</evidence>
<gene>
    <name evidence="9" type="ORF">GWK47_005278</name>
</gene>
<comment type="caution">
    <text evidence="9">The sequence shown here is derived from an EMBL/GenBank/DDBJ whole genome shotgun (WGS) entry which is preliminary data.</text>
</comment>
<evidence type="ECO:0000313" key="9">
    <source>
        <dbReference type="EMBL" id="KAG0724044.1"/>
    </source>
</evidence>